<dbReference type="InterPro" id="IPR000159">
    <property type="entry name" value="RA_dom"/>
</dbReference>
<dbReference type="FunFam" id="2.30.30.40:FF:000035">
    <property type="entry name" value="SH3 domain containing protein"/>
    <property type="match status" value="1"/>
</dbReference>
<feature type="compositionally biased region" description="Basic and acidic residues" evidence="3">
    <location>
        <begin position="588"/>
        <end position="597"/>
    </location>
</feature>
<feature type="compositionally biased region" description="Basic residues" evidence="3">
    <location>
        <begin position="1397"/>
        <end position="1406"/>
    </location>
</feature>
<dbReference type="GO" id="GO:0008104">
    <property type="term" value="P:intracellular protein localization"/>
    <property type="evidence" value="ECO:0007669"/>
    <property type="project" value="TreeGrafter"/>
</dbReference>
<dbReference type="GO" id="GO:0030950">
    <property type="term" value="P:establishment or maintenance of actin cytoskeleton polarity"/>
    <property type="evidence" value="ECO:0007669"/>
    <property type="project" value="TreeGrafter"/>
</dbReference>
<accession>A0A316YPH3</accession>
<evidence type="ECO:0000259" key="4">
    <source>
        <dbReference type="PROSITE" id="PS50002"/>
    </source>
</evidence>
<dbReference type="GeneID" id="37046946"/>
<dbReference type="Gene3D" id="3.10.20.90">
    <property type="entry name" value="Phosphatidylinositol 3-kinase Catalytic Subunit, Chain A, domain 1"/>
    <property type="match status" value="1"/>
</dbReference>
<gene>
    <name evidence="6" type="ORF">FA10DRAFT_301796</name>
</gene>
<dbReference type="SUPFAM" id="SSF54236">
    <property type="entry name" value="Ubiquitin-like"/>
    <property type="match status" value="1"/>
</dbReference>
<dbReference type="InterPro" id="IPR053039">
    <property type="entry name" value="Polarity_Bud-Selection_Reg"/>
</dbReference>
<dbReference type="STRING" id="215250.A0A316YPH3"/>
<evidence type="ECO:0000256" key="2">
    <source>
        <dbReference type="PROSITE-ProRule" id="PRU00192"/>
    </source>
</evidence>
<organism evidence="6 7">
    <name type="scientific">Acaromyces ingoldii</name>
    <dbReference type="NCBI Taxonomy" id="215250"/>
    <lineage>
        <taxon>Eukaryota</taxon>
        <taxon>Fungi</taxon>
        <taxon>Dikarya</taxon>
        <taxon>Basidiomycota</taxon>
        <taxon>Ustilaginomycotina</taxon>
        <taxon>Exobasidiomycetes</taxon>
        <taxon>Exobasidiales</taxon>
        <taxon>Cryptobasidiaceae</taxon>
        <taxon>Acaromyces</taxon>
    </lineage>
</organism>
<dbReference type="CDD" id="cd17043">
    <property type="entry name" value="RA"/>
    <property type="match status" value="1"/>
</dbReference>
<proteinExistence type="predicted"/>
<dbReference type="PROSITE" id="PS50002">
    <property type="entry name" value="SH3"/>
    <property type="match status" value="1"/>
</dbReference>
<dbReference type="PANTHER" id="PTHR47775:SF1">
    <property type="entry name" value="BUD SITE SELECTION PROTEIN 14"/>
    <property type="match status" value="1"/>
</dbReference>
<feature type="compositionally biased region" description="Low complexity" evidence="3">
    <location>
        <begin position="539"/>
        <end position="549"/>
    </location>
</feature>
<dbReference type="SMART" id="SM00314">
    <property type="entry name" value="RA"/>
    <property type="match status" value="1"/>
</dbReference>
<sequence length="1474" mass="159929">MMAQARPVLTVDVNIGQGGVRNQHQAAKAAAQARASAQAPQSGQDQDLHPDDMTNGNGDRGGFSSDDEEAEDTYAGAGSSGRVKAGTGQAAARNGTAYHGQEEQYMDDSESSNGEEYEPQEGDIEIVSDEDEGVYDEDDDDDLSSSPSIPDENIDFDLVYAMHNFVATVEGQATVYKGNSLTLLDDSNSYWWLVRVLRTQEVGYIPAENIETPFERLARLNKHRNVDLTSATDDDHIQVPEKIFVSHLVKQRNFGPNGGLSEHSGKLSALSMRRDGDAPEHVVREKERIGDRGVQFGPSTYLEHSGNEDSEDEYDDDENPDMEGDEDMDEEYDEDDENEEEQEEQGGESQGDRGEEIIRSRRGVEEGIGAGATATAAGAAAGIYAREHAQGNERTPMQQAQQQQQQHPQPGQQQQYQSQQPTQQQQGTSRRGYLDKMEPDDGMDWDAAETERVQRAQQERIASKQAADVRRSNEDARSQGVQQRNSANIDSAPPSTLRPGGNIATQRASNERLSMTGSDRNSQGFLPSAVLASRDRSASDASVGSSQLSPESKKDKKAAQRRSKTEEDVNEEKAGKKRSGVFSGLFSRSKDKKERKSGSFGSSHNRNGSSGDGDSLFTGRSSEESLGNTRRISQSSNPGRTVQERDRAQQEAYQRQFLTTSGTNPEGDYRHLSAQQHGRVARPGSLIGPSGTVPMLNVLRIFAGDNIDSDATFKTVLLNDSTTSKDLVKQAVQRFRLGAGQDPAEYMLTVKLVEGDERQLDGDERPLQVFDKYSEDLANDRDTPTVPSVKRSSVGSISSISSNLSLNPAIARLGNDFSDDHAVKFYLHKRKLESLSNLSSVDQSYSLEASTLSAGNTSSDTQQRASQASMLSADTADTIQASSARFALRLLIFPSDLPEGTVFDPQTSALIPQRTLVERGPGGMTPGEGITQEYREKVLVLPRNATVAEVIEQGLDRFGIMEGVVEGGDDVEDRSSRRRSKAKVRYGLSVDINHAERSLNASGKVVDAFPVAPVFKSGAGNRRSLDAKRRSIDSMMLLSVADDIRPDDPIFILRQVHPNAKNKTARSLSPTEDVLINKQDQRRQAELDKVAPMLSQQRSPSTANDLSVLGGEKEGMSRQEIIAAQRAAARERRAAVLGAERNEDQGVDLLLEDRTRIRSSRSLESGKVRYSYIGSSGQEQDISNIVEDVLQDHQEPKVSRPPNARMPSRAESGLTADSFESAPSPSLMDRRSPLSLNEVHYDVRVPAQTGDLLETFVRNPKNAETTIEDRIDQVLARVTAGTISPFTAGYDDSGRATPTADGRSSSRAINKTGMPGSLSSHDSPTSNTTHQTSISTMMTTTTPLSLMSGTAAAAAAAAAASGGGTRSVTSPRNNAPLRGDFGLSNLYTLVDAAARRGAKGHHRGKSSSKGGSNGSGGGLGYNGPYKPSVGGLFPPQSPHIGERRVKEVYAPIGRQLNNIEESLDQLLNDALRNF</sequence>
<dbReference type="PANTHER" id="PTHR47775">
    <property type="entry name" value="BUD SITE SELECTION PROTEIN 14"/>
    <property type="match status" value="1"/>
</dbReference>
<dbReference type="GO" id="GO:0015630">
    <property type="term" value="C:microtubule cytoskeleton"/>
    <property type="evidence" value="ECO:0007669"/>
    <property type="project" value="TreeGrafter"/>
</dbReference>
<evidence type="ECO:0000256" key="1">
    <source>
        <dbReference type="ARBA" id="ARBA00022443"/>
    </source>
</evidence>
<feature type="compositionally biased region" description="Polar residues" evidence="3">
    <location>
        <begin position="479"/>
        <end position="489"/>
    </location>
</feature>
<evidence type="ECO:0000313" key="6">
    <source>
        <dbReference type="EMBL" id="PWN90558.1"/>
    </source>
</evidence>
<feature type="compositionally biased region" description="Acidic residues" evidence="3">
    <location>
        <begin position="104"/>
        <end position="126"/>
    </location>
</feature>
<dbReference type="InterPro" id="IPR036028">
    <property type="entry name" value="SH3-like_dom_sf"/>
</dbReference>
<feature type="region of interest" description="Disordered" evidence="3">
    <location>
        <begin position="1284"/>
        <end position="1333"/>
    </location>
</feature>
<dbReference type="RefSeq" id="XP_025377756.1">
    <property type="nucleotide sequence ID" value="XM_025525030.1"/>
</dbReference>
<evidence type="ECO:0000256" key="3">
    <source>
        <dbReference type="SAM" id="MobiDB-lite"/>
    </source>
</evidence>
<feature type="region of interest" description="Disordered" evidence="3">
    <location>
        <begin position="1193"/>
        <end position="1229"/>
    </location>
</feature>
<dbReference type="Pfam" id="PF00788">
    <property type="entry name" value="RA"/>
    <property type="match status" value="1"/>
</dbReference>
<dbReference type="SUPFAM" id="SSF50044">
    <property type="entry name" value="SH3-domain"/>
    <property type="match status" value="1"/>
</dbReference>
<dbReference type="InParanoid" id="A0A316YPH3"/>
<keyword evidence="7" id="KW-1185">Reference proteome</keyword>
<feature type="region of interest" description="Disordered" evidence="3">
    <location>
        <begin position="1361"/>
        <end position="1380"/>
    </location>
</feature>
<evidence type="ECO:0008006" key="8">
    <source>
        <dbReference type="Google" id="ProtNLM"/>
    </source>
</evidence>
<feature type="compositionally biased region" description="Polar residues" evidence="3">
    <location>
        <begin position="503"/>
        <end position="525"/>
    </location>
</feature>
<dbReference type="OrthoDB" id="196165at2759"/>
<feature type="region of interest" description="Disordered" evidence="3">
    <location>
        <begin position="270"/>
        <end position="651"/>
    </location>
</feature>
<dbReference type="InterPro" id="IPR001452">
    <property type="entry name" value="SH3_domain"/>
</dbReference>
<feature type="domain" description="SH3" evidence="4">
    <location>
        <begin position="154"/>
        <end position="215"/>
    </location>
</feature>
<feature type="compositionally biased region" description="Basic and acidic residues" evidence="3">
    <location>
        <begin position="551"/>
        <end position="574"/>
    </location>
</feature>
<feature type="region of interest" description="Disordered" evidence="3">
    <location>
        <begin position="1397"/>
        <end position="1439"/>
    </location>
</feature>
<dbReference type="SMART" id="SM00326">
    <property type="entry name" value="SH3"/>
    <property type="match status" value="1"/>
</dbReference>
<evidence type="ECO:0000313" key="7">
    <source>
        <dbReference type="Proteomes" id="UP000245768"/>
    </source>
</evidence>
<feature type="compositionally biased region" description="Acidic residues" evidence="3">
    <location>
        <begin position="308"/>
        <end position="346"/>
    </location>
</feature>
<feature type="region of interest" description="Disordered" evidence="3">
    <location>
        <begin position="1"/>
        <end position="126"/>
    </location>
</feature>
<dbReference type="GO" id="GO:0007165">
    <property type="term" value="P:signal transduction"/>
    <property type="evidence" value="ECO:0007669"/>
    <property type="project" value="InterPro"/>
</dbReference>
<dbReference type="PROSITE" id="PS50200">
    <property type="entry name" value="RA"/>
    <property type="match status" value="1"/>
</dbReference>
<feature type="compositionally biased region" description="Low complexity" evidence="3">
    <location>
        <begin position="371"/>
        <end position="383"/>
    </location>
</feature>
<feature type="compositionally biased region" description="Low complexity" evidence="3">
    <location>
        <begin position="23"/>
        <end position="41"/>
    </location>
</feature>
<feature type="compositionally biased region" description="Basic and acidic residues" evidence="3">
    <location>
        <begin position="350"/>
        <end position="365"/>
    </location>
</feature>
<feature type="compositionally biased region" description="Low complexity" evidence="3">
    <location>
        <begin position="396"/>
        <end position="426"/>
    </location>
</feature>
<feature type="compositionally biased region" description="Polar residues" evidence="3">
    <location>
        <begin position="618"/>
        <end position="640"/>
    </location>
</feature>
<dbReference type="Proteomes" id="UP000245768">
    <property type="component" value="Unassembled WGS sequence"/>
</dbReference>
<dbReference type="EMBL" id="KZ819636">
    <property type="protein sequence ID" value="PWN90558.1"/>
    <property type="molecule type" value="Genomic_DNA"/>
</dbReference>
<keyword evidence="1 2" id="KW-0728">SH3 domain</keyword>
<feature type="compositionally biased region" description="Basic and acidic residues" evidence="3">
    <location>
        <begin position="272"/>
        <end position="291"/>
    </location>
</feature>
<dbReference type="Pfam" id="PF00018">
    <property type="entry name" value="SH3_1"/>
    <property type="match status" value="1"/>
</dbReference>
<feature type="compositionally biased region" description="Polar residues" evidence="3">
    <location>
        <begin position="599"/>
        <end position="609"/>
    </location>
</feature>
<protein>
    <recommendedName>
        <fullName evidence="8">SH3 domain-containing protein</fullName>
    </recommendedName>
</protein>
<feature type="compositionally biased region" description="Polar residues" evidence="3">
    <location>
        <begin position="1317"/>
        <end position="1327"/>
    </location>
</feature>
<feature type="compositionally biased region" description="Basic and acidic residues" evidence="3">
    <location>
        <begin position="449"/>
        <end position="477"/>
    </location>
</feature>
<evidence type="ECO:0000259" key="5">
    <source>
        <dbReference type="PROSITE" id="PS50200"/>
    </source>
</evidence>
<reference evidence="6 7" key="1">
    <citation type="journal article" date="2018" name="Mol. Biol. Evol.">
        <title>Broad Genomic Sampling Reveals a Smut Pathogenic Ancestry of the Fungal Clade Ustilaginomycotina.</title>
        <authorList>
            <person name="Kijpornyongpan T."/>
            <person name="Mondo S.J."/>
            <person name="Barry K."/>
            <person name="Sandor L."/>
            <person name="Lee J."/>
            <person name="Lipzen A."/>
            <person name="Pangilinan J."/>
            <person name="LaButti K."/>
            <person name="Hainaut M."/>
            <person name="Henrissat B."/>
            <person name="Grigoriev I.V."/>
            <person name="Spatafora J.W."/>
            <person name="Aime M.C."/>
        </authorList>
    </citation>
    <scope>NUCLEOTIDE SEQUENCE [LARGE SCALE GENOMIC DNA]</scope>
    <source>
        <strain evidence="6 7">MCA 4198</strain>
    </source>
</reference>
<feature type="domain" description="Ras-associating" evidence="5">
    <location>
        <begin position="698"/>
        <end position="782"/>
    </location>
</feature>
<dbReference type="Gene3D" id="2.30.30.40">
    <property type="entry name" value="SH3 Domains"/>
    <property type="match status" value="1"/>
</dbReference>
<name>A0A316YPH3_9BASI</name>
<feature type="compositionally biased region" description="Gly residues" evidence="3">
    <location>
        <begin position="1411"/>
        <end position="1421"/>
    </location>
</feature>
<dbReference type="InterPro" id="IPR029071">
    <property type="entry name" value="Ubiquitin-like_domsf"/>
</dbReference>
<dbReference type="GO" id="GO:0051286">
    <property type="term" value="C:cell tip"/>
    <property type="evidence" value="ECO:0007669"/>
    <property type="project" value="TreeGrafter"/>
</dbReference>